<feature type="compositionally biased region" description="Low complexity" evidence="1">
    <location>
        <begin position="483"/>
        <end position="503"/>
    </location>
</feature>
<dbReference type="Pfam" id="PF01636">
    <property type="entry name" value="APH"/>
    <property type="match status" value="1"/>
</dbReference>
<feature type="domain" description="Aminoglycoside phosphotransferase" evidence="2">
    <location>
        <begin position="51"/>
        <end position="267"/>
    </location>
</feature>
<evidence type="ECO:0000256" key="1">
    <source>
        <dbReference type="SAM" id="MobiDB-lite"/>
    </source>
</evidence>
<dbReference type="EMBL" id="LQBL01000002">
    <property type="protein sequence ID" value="KUG59383.1"/>
    <property type="molecule type" value="Genomic_DNA"/>
</dbReference>
<feature type="compositionally biased region" description="Low complexity" evidence="1">
    <location>
        <begin position="457"/>
        <end position="469"/>
    </location>
</feature>
<protein>
    <recommendedName>
        <fullName evidence="2">Aminoglycoside phosphotransferase domain-containing protein</fullName>
    </recommendedName>
</protein>
<name>A0A0W8IHG1_9MICO</name>
<sequence>MEDTAYGGGVKRTDLALAALASAAVPGMKPVTVARMSVERGAETELEQAVVEDATGRRWLVRSPLTAVAGARLHRNDELVRQLARHLPFKVPAAAGYAAVGREGHAAVYPHVEGATLDFTRLPAGAGLAHAVGRAVAAVHNIPAGVFEEQDVPSFDAAGWRQRLIAEVDRAAETGRVPTRLLARWEEAFDASPLWQFASTPVHGSFRGATVVVTFADDGADSGRVVAVTDWDEAMVGDPATDLAEVYAQASPEAWESVLDSYALARAQRPDPYLHARARLLSETGRLRGLAQHVAAGDEESARRVVEVLRRMDRLTEDEDSLVPTTARAGGAALSAAAHPVPEGPSAPKGGPGPLAAEGDLPEPPEGEELDEEDDDLDSDEAVARPDPYLDDGDPDPHPDDESSGPGADPWSGADDGADDADITTEVPVVRPDDAPRPLADGPAPAVPQRPEEEGTPEGVDAPAPGGEPAEPPAAGPAGGTPLGEEPSGAPAQGAPEGGATPEPDQDAAPEHGATPEPDQDAASEDVELLDDDTRLHELYGMPSEEDQDR</sequence>
<dbReference type="Proteomes" id="UP000054837">
    <property type="component" value="Unassembled WGS sequence"/>
</dbReference>
<feature type="compositionally biased region" description="Acidic residues" evidence="1">
    <location>
        <begin position="360"/>
        <end position="381"/>
    </location>
</feature>
<dbReference type="AlphaFoldDB" id="A0A0W8IHG1"/>
<feature type="compositionally biased region" description="Acidic residues" evidence="1">
    <location>
        <begin position="518"/>
        <end position="531"/>
    </location>
</feature>
<dbReference type="Gene3D" id="3.90.1200.10">
    <property type="match status" value="1"/>
</dbReference>
<organism evidence="3 4">
    <name type="scientific">Serinicoccus chungangensis</name>
    <dbReference type="NCBI Taxonomy" id="767452"/>
    <lineage>
        <taxon>Bacteria</taxon>
        <taxon>Bacillati</taxon>
        <taxon>Actinomycetota</taxon>
        <taxon>Actinomycetes</taxon>
        <taxon>Micrococcales</taxon>
        <taxon>Ornithinimicrobiaceae</taxon>
        <taxon>Serinicoccus</taxon>
    </lineage>
</organism>
<evidence type="ECO:0000313" key="4">
    <source>
        <dbReference type="Proteomes" id="UP000054837"/>
    </source>
</evidence>
<dbReference type="STRING" id="767452.AVL62_06840"/>
<dbReference type="InterPro" id="IPR002575">
    <property type="entry name" value="Aminoglycoside_PTrfase"/>
</dbReference>
<comment type="caution">
    <text evidence="3">The sequence shown here is derived from an EMBL/GenBank/DDBJ whole genome shotgun (WGS) entry which is preliminary data.</text>
</comment>
<feature type="region of interest" description="Disordered" evidence="1">
    <location>
        <begin position="331"/>
        <end position="550"/>
    </location>
</feature>
<accession>A0A0W8IHG1</accession>
<proteinExistence type="predicted"/>
<feature type="compositionally biased region" description="Low complexity" evidence="1">
    <location>
        <begin position="405"/>
        <end position="415"/>
    </location>
</feature>
<reference evidence="3 4" key="1">
    <citation type="submission" date="2015-12" db="EMBL/GenBank/DDBJ databases">
        <title>Serinicoccus chungangenesis strain CD08_5 genome sequencing and assembly.</title>
        <authorList>
            <person name="Chander A.M."/>
            <person name="Kaur G."/>
            <person name="Nair G.R."/>
            <person name="Dhawan D.K."/>
            <person name="Kochhar R.K."/>
            <person name="Mayilraj S."/>
            <person name="Bhadada S.K."/>
        </authorList>
    </citation>
    <scope>NUCLEOTIDE SEQUENCE [LARGE SCALE GENOMIC DNA]</scope>
    <source>
        <strain evidence="3 4">CD08_5</strain>
    </source>
</reference>
<keyword evidence="4" id="KW-1185">Reference proteome</keyword>
<evidence type="ECO:0000313" key="3">
    <source>
        <dbReference type="EMBL" id="KUG59383.1"/>
    </source>
</evidence>
<dbReference type="InterPro" id="IPR011009">
    <property type="entry name" value="Kinase-like_dom_sf"/>
</dbReference>
<gene>
    <name evidence="3" type="ORF">AVL62_06840</name>
</gene>
<evidence type="ECO:0000259" key="2">
    <source>
        <dbReference type="Pfam" id="PF01636"/>
    </source>
</evidence>
<dbReference type="SUPFAM" id="SSF56112">
    <property type="entry name" value="Protein kinase-like (PK-like)"/>
    <property type="match status" value="1"/>
</dbReference>